<dbReference type="Ensembl" id="ENSVKKT00000013246.1">
    <property type="protein sequence ID" value="ENSVKKP00000012932.1"/>
    <property type="gene ID" value="ENSVKKG00000008957.1"/>
</dbReference>
<organism evidence="16 17">
    <name type="scientific">Varanus komodoensis</name>
    <name type="common">Komodo dragon</name>
    <dbReference type="NCBI Taxonomy" id="61221"/>
    <lineage>
        <taxon>Eukaryota</taxon>
        <taxon>Metazoa</taxon>
        <taxon>Chordata</taxon>
        <taxon>Craniata</taxon>
        <taxon>Vertebrata</taxon>
        <taxon>Euteleostomi</taxon>
        <taxon>Lepidosauria</taxon>
        <taxon>Squamata</taxon>
        <taxon>Bifurcata</taxon>
        <taxon>Unidentata</taxon>
        <taxon>Episquamata</taxon>
        <taxon>Toxicofera</taxon>
        <taxon>Anguimorpha</taxon>
        <taxon>Paleoanguimorpha</taxon>
        <taxon>Varanoidea</taxon>
        <taxon>Varanidae</taxon>
        <taxon>Varanus</taxon>
    </lineage>
</organism>
<keyword evidence="3" id="KW-0597">Phosphoprotein</keyword>
<reference evidence="16" key="1">
    <citation type="submission" date="2025-08" db="UniProtKB">
        <authorList>
            <consortium name="Ensembl"/>
        </authorList>
    </citation>
    <scope>IDENTIFICATION</scope>
</reference>
<keyword evidence="5" id="KW-0832">Ubl conjugation</keyword>
<evidence type="ECO:0000256" key="11">
    <source>
        <dbReference type="ARBA" id="ARBA00037580"/>
    </source>
</evidence>
<evidence type="ECO:0000256" key="7">
    <source>
        <dbReference type="ARBA" id="ARBA00023054"/>
    </source>
</evidence>
<evidence type="ECO:0000256" key="1">
    <source>
        <dbReference type="ARBA" id="ARBA00007860"/>
    </source>
</evidence>
<comment type="subcellular location">
    <subcellularLocation>
        <location evidence="12">Nucleus inner membrane</location>
        <topology evidence="12">Single-pass membrane protein</topology>
    </subcellularLocation>
</comment>
<evidence type="ECO:0000256" key="9">
    <source>
        <dbReference type="ARBA" id="ARBA00023180"/>
    </source>
</evidence>
<protein>
    <recommendedName>
        <fullName evidence="13">Torsin-1A-interacting protein 1</fullName>
    </recommendedName>
</protein>
<keyword evidence="8 14" id="KW-0472">Membrane</keyword>
<comment type="similarity">
    <text evidence="1">Belongs to the TOR1AIP family.</text>
</comment>
<dbReference type="GO" id="GO:0005637">
    <property type="term" value="C:nuclear inner membrane"/>
    <property type="evidence" value="ECO:0007669"/>
    <property type="project" value="UniProtKB-SubCell"/>
</dbReference>
<evidence type="ECO:0000256" key="5">
    <source>
        <dbReference type="ARBA" id="ARBA00022843"/>
    </source>
</evidence>
<keyword evidence="17" id="KW-1185">Reference proteome</keyword>
<keyword evidence="4 14" id="KW-0812">Transmembrane</keyword>
<evidence type="ECO:0000313" key="16">
    <source>
        <dbReference type="Ensembl" id="ENSVKKP00000012932.1"/>
    </source>
</evidence>
<dbReference type="GO" id="GO:0061024">
    <property type="term" value="P:membrane organization"/>
    <property type="evidence" value="ECO:0007669"/>
    <property type="project" value="TreeGrafter"/>
</dbReference>
<feature type="transmembrane region" description="Helical" evidence="14">
    <location>
        <begin position="93"/>
        <end position="114"/>
    </location>
</feature>
<keyword evidence="10" id="KW-0539">Nucleus</keyword>
<evidence type="ECO:0000256" key="4">
    <source>
        <dbReference type="ARBA" id="ARBA00022692"/>
    </source>
</evidence>
<evidence type="ECO:0000256" key="6">
    <source>
        <dbReference type="ARBA" id="ARBA00022989"/>
    </source>
</evidence>
<dbReference type="Proteomes" id="UP000694545">
    <property type="component" value="Unplaced"/>
</dbReference>
<evidence type="ECO:0000256" key="12">
    <source>
        <dbReference type="ARBA" id="ARBA00037876"/>
    </source>
</evidence>
<evidence type="ECO:0000256" key="13">
    <source>
        <dbReference type="ARBA" id="ARBA00040724"/>
    </source>
</evidence>
<keyword evidence="6 14" id="KW-1133">Transmembrane helix</keyword>
<keyword evidence="2" id="KW-1017">Isopeptide bond</keyword>
<accession>A0A8D2JDA6</accession>
<evidence type="ECO:0000256" key="10">
    <source>
        <dbReference type="ARBA" id="ARBA00023242"/>
    </source>
</evidence>
<evidence type="ECO:0000256" key="14">
    <source>
        <dbReference type="SAM" id="Phobius"/>
    </source>
</evidence>
<dbReference type="Pfam" id="PF05609">
    <property type="entry name" value="LAP1_C"/>
    <property type="match status" value="1"/>
</dbReference>
<evidence type="ECO:0000259" key="15">
    <source>
        <dbReference type="Pfam" id="PF05609"/>
    </source>
</evidence>
<dbReference type="PANTHER" id="PTHR18843:SF6">
    <property type="entry name" value="TORSIN-1A-INTERACTING PROTEIN 1"/>
    <property type="match status" value="1"/>
</dbReference>
<keyword evidence="9" id="KW-0325">Glycoprotein</keyword>
<evidence type="ECO:0000256" key="8">
    <source>
        <dbReference type="ARBA" id="ARBA00023136"/>
    </source>
</evidence>
<comment type="function">
    <text evidence="11">Required for nuclear membrane integrity. Induces TOR1A and TOR1B ATPase activity and is required for their location on the nuclear membrane. Binds to A- and B-type lamins. Possible role in membrane attachment and assembly of the nuclear lamina.</text>
</comment>
<dbReference type="AlphaFoldDB" id="A0A8D2JDA6"/>
<evidence type="ECO:0000256" key="3">
    <source>
        <dbReference type="ARBA" id="ARBA00022553"/>
    </source>
</evidence>
<dbReference type="InterPro" id="IPR008662">
    <property type="entry name" value="TOIP1/2"/>
</dbReference>
<evidence type="ECO:0000256" key="2">
    <source>
        <dbReference type="ARBA" id="ARBA00022499"/>
    </source>
</evidence>
<name>A0A8D2JDA6_VARKO</name>
<dbReference type="PANTHER" id="PTHR18843">
    <property type="entry name" value="TORSIN-1A-INTERACTING PROTEIN"/>
    <property type="match status" value="1"/>
</dbReference>
<keyword evidence="7" id="KW-0175">Coiled coil</keyword>
<dbReference type="InterPro" id="IPR038599">
    <property type="entry name" value="LAP1C-like_C_sf"/>
</dbReference>
<dbReference type="GO" id="GO:0001671">
    <property type="term" value="F:ATPase activator activity"/>
    <property type="evidence" value="ECO:0007669"/>
    <property type="project" value="InterPro"/>
</dbReference>
<dbReference type="OMA" id="NTERTIL"/>
<reference evidence="16" key="2">
    <citation type="submission" date="2025-09" db="UniProtKB">
        <authorList>
            <consortium name="Ensembl"/>
        </authorList>
    </citation>
    <scope>IDENTIFICATION</scope>
</reference>
<evidence type="ECO:0000313" key="17">
    <source>
        <dbReference type="Proteomes" id="UP000694545"/>
    </source>
</evidence>
<feature type="domain" description="Torsin-1A-interacting protein 1/2 AAA+ activator" evidence="15">
    <location>
        <begin position="117"/>
        <end position="343"/>
    </location>
</feature>
<dbReference type="InterPro" id="IPR046753">
    <property type="entry name" value="TOIP1/2_C"/>
</dbReference>
<sequence length="347" mass="38244">MAGCGRGGNTERTILSQKKPVNTLSYPCIFFLSYGQILLNCQTAPLLISDDCGILVRIIKYADLKLNLHVLLAPPSSSSVCALGSTPSSGRNLLLMILTLGVLCIATLGFYMIYSFCTMEIDDKALKSFQNRMKELMNTYPGQDEWLWKKIQTTFEKRLNSSQPRGEPAILLLTAAKEAEAALKCLSNNIADAFSSSQSTAMIKIDGAGKAALDSDAVKLAVDEELSSGFSEGKKVAVVHRFESLPAGSTLIFYKYCDHENAAFKDVALLLTVLLEEESLQKSLSPLEVEEKVKDFLWAKFTDSSMPSSYNHMDTDKLSGLWSRISHVILPVRPEHVPTQEKCLQVK</sequence>
<proteinExistence type="inferred from homology"/>
<dbReference type="Gene3D" id="3.40.50.12190">
    <property type="match status" value="1"/>
</dbReference>